<name>A0A5A7UJF6_CUCMM</name>
<evidence type="ECO:0000313" key="3">
    <source>
        <dbReference type="Proteomes" id="UP000321393"/>
    </source>
</evidence>
<dbReference type="Proteomes" id="UP000321393">
    <property type="component" value="Unassembled WGS sequence"/>
</dbReference>
<evidence type="ECO:0000256" key="1">
    <source>
        <dbReference type="SAM" id="MobiDB-lite"/>
    </source>
</evidence>
<evidence type="ECO:0000313" key="2">
    <source>
        <dbReference type="EMBL" id="KAA0056012.1"/>
    </source>
</evidence>
<reference evidence="2 3" key="1">
    <citation type="submission" date="2019-08" db="EMBL/GenBank/DDBJ databases">
        <title>Draft genome sequences of two oriental melons (Cucumis melo L. var makuwa).</title>
        <authorList>
            <person name="Kwon S.-Y."/>
        </authorList>
    </citation>
    <scope>NUCLEOTIDE SEQUENCE [LARGE SCALE GENOMIC DNA]</scope>
    <source>
        <strain evidence="3">cv. SW 3</strain>
        <tissue evidence="2">Leaf</tissue>
    </source>
</reference>
<dbReference type="OrthoDB" id="1921870at2759"/>
<sequence length="285" mass="32313">METDDMFLQFEDDLDNNIAGGSSSVGDNTVSTLGVRAPRCNKCTHSDDDPPGAKKSISPQVVRFSQAIGVYVRKTFPVRCLKWVDVGREYIERLFVLDFNDQAMNRFVEHQMLTTFKEFRADYHRHFKKYSDPKEARANPPNALVGRDEDWHFLCDHYINRAFQAAEDAHNQMLELQSQPTLEGSQPLSEDEICDQVLGRRPGYSKGLGWGPKPKARRTASASSSSTSCSQSTEKEIELQAKLHEALKRIEIQVRNQQALASQVESMKKMIEELTRAQQGPPHDP</sequence>
<accession>A0A5A7UJF6</accession>
<feature type="compositionally biased region" description="Low complexity" evidence="1">
    <location>
        <begin position="219"/>
        <end position="232"/>
    </location>
</feature>
<dbReference type="EMBL" id="SSTE01008362">
    <property type="protein sequence ID" value="KAA0056012.1"/>
    <property type="molecule type" value="Genomic_DNA"/>
</dbReference>
<organism evidence="2 3">
    <name type="scientific">Cucumis melo var. makuwa</name>
    <name type="common">Oriental melon</name>
    <dbReference type="NCBI Taxonomy" id="1194695"/>
    <lineage>
        <taxon>Eukaryota</taxon>
        <taxon>Viridiplantae</taxon>
        <taxon>Streptophyta</taxon>
        <taxon>Embryophyta</taxon>
        <taxon>Tracheophyta</taxon>
        <taxon>Spermatophyta</taxon>
        <taxon>Magnoliopsida</taxon>
        <taxon>eudicotyledons</taxon>
        <taxon>Gunneridae</taxon>
        <taxon>Pentapetalae</taxon>
        <taxon>rosids</taxon>
        <taxon>fabids</taxon>
        <taxon>Cucurbitales</taxon>
        <taxon>Cucurbitaceae</taxon>
        <taxon>Benincaseae</taxon>
        <taxon>Cucumis</taxon>
    </lineage>
</organism>
<protein>
    <submittedName>
        <fullName evidence="2">CACTA en-spm transposon protein</fullName>
    </submittedName>
</protein>
<comment type="caution">
    <text evidence="2">The sequence shown here is derived from an EMBL/GenBank/DDBJ whole genome shotgun (WGS) entry which is preliminary data.</text>
</comment>
<feature type="region of interest" description="Disordered" evidence="1">
    <location>
        <begin position="204"/>
        <end position="233"/>
    </location>
</feature>
<gene>
    <name evidence="2" type="ORF">E6C27_scaffold319G001570</name>
</gene>
<dbReference type="AlphaFoldDB" id="A0A5A7UJF6"/>
<dbReference type="PANTHER" id="PTHR33499:SF11">
    <property type="entry name" value="NO APICAL MERISTEM-ASSOCIATED C-TERMINAL DOMAIN-CONTAINING PROTEIN"/>
    <property type="match status" value="1"/>
</dbReference>
<proteinExistence type="predicted"/>
<dbReference type="PANTHER" id="PTHR33499">
    <property type="entry name" value="OS12G0282400 PROTEIN-RELATED"/>
    <property type="match status" value="1"/>
</dbReference>